<dbReference type="GO" id="GO:0090263">
    <property type="term" value="P:positive regulation of canonical Wnt signaling pathway"/>
    <property type="evidence" value="ECO:0007669"/>
    <property type="project" value="TreeGrafter"/>
</dbReference>
<protein>
    <submittedName>
        <fullName evidence="1">Uncharacterized protein</fullName>
    </submittedName>
</protein>
<reference evidence="1" key="1">
    <citation type="submission" date="2021-02" db="EMBL/GenBank/DDBJ databases">
        <authorList>
            <person name="Nowell W R."/>
        </authorList>
    </citation>
    <scope>NUCLEOTIDE SEQUENCE</scope>
</reference>
<dbReference type="EMBL" id="CAJOBH010277262">
    <property type="protein sequence ID" value="CAF5168705.1"/>
    <property type="molecule type" value="Genomic_DNA"/>
</dbReference>
<dbReference type="GO" id="GO:0034450">
    <property type="term" value="F:ubiquitin-ubiquitin ligase activity"/>
    <property type="evidence" value="ECO:0007669"/>
    <property type="project" value="TreeGrafter"/>
</dbReference>
<dbReference type="EMBL" id="CAJOBJ010386361">
    <property type="protein sequence ID" value="CAF5229117.1"/>
    <property type="molecule type" value="Genomic_DNA"/>
</dbReference>
<dbReference type="Proteomes" id="UP000681967">
    <property type="component" value="Unassembled WGS sequence"/>
</dbReference>
<feature type="non-terminal residue" evidence="1">
    <location>
        <position position="1"/>
    </location>
</feature>
<evidence type="ECO:0000313" key="1">
    <source>
        <dbReference type="EMBL" id="CAF5168705.1"/>
    </source>
</evidence>
<accession>A0A8S3GQ38</accession>
<feature type="non-terminal residue" evidence="1">
    <location>
        <position position="118"/>
    </location>
</feature>
<dbReference type="GO" id="GO:0000209">
    <property type="term" value="P:protein polyubiquitination"/>
    <property type="evidence" value="ECO:0007669"/>
    <property type="project" value="TreeGrafter"/>
</dbReference>
<gene>
    <name evidence="1" type="ORF">BYL167_LOCUS76700</name>
    <name evidence="2" type="ORF">GIL414_LOCUS88480</name>
    <name evidence="3" type="ORF">GIL414_LOCUS88514</name>
</gene>
<dbReference type="PANTHER" id="PTHR46276">
    <property type="entry name" value="E3 UBIQUITIN-PROTEIN LIGASE UBR5"/>
    <property type="match status" value="1"/>
</dbReference>
<sequence>GILIRQITDLLVRLPTTLSASSLYHDVFSTTTTVDEQNTVNAIQKEIEQCLLPTWQWFATILDSFESQVRFGMTLSNLVHNEADTTLHGNRFLKNLIERTQVETKKKSTTNRITNTST</sequence>
<evidence type="ECO:0000313" key="2">
    <source>
        <dbReference type="EMBL" id="CAF5229049.1"/>
    </source>
</evidence>
<dbReference type="AlphaFoldDB" id="A0A8S3GQ38"/>
<dbReference type="GO" id="GO:0005737">
    <property type="term" value="C:cytoplasm"/>
    <property type="evidence" value="ECO:0007669"/>
    <property type="project" value="TreeGrafter"/>
</dbReference>
<evidence type="ECO:0000313" key="4">
    <source>
        <dbReference type="Proteomes" id="UP000681967"/>
    </source>
</evidence>
<proteinExistence type="predicted"/>
<comment type="caution">
    <text evidence="1">The sequence shown here is derived from an EMBL/GenBank/DDBJ whole genome shotgun (WGS) entry which is preliminary data.</text>
</comment>
<organism evidence="1 4">
    <name type="scientific">Rotaria magnacalcarata</name>
    <dbReference type="NCBI Taxonomy" id="392030"/>
    <lineage>
        <taxon>Eukaryota</taxon>
        <taxon>Metazoa</taxon>
        <taxon>Spiralia</taxon>
        <taxon>Gnathifera</taxon>
        <taxon>Rotifera</taxon>
        <taxon>Eurotatoria</taxon>
        <taxon>Bdelloidea</taxon>
        <taxon>Philodinida</taxon>
        <taxon>Philodinidae</taxon>
        <taxon>Rotaria</taxon>
    </lineage>
</organism>
<dbReference type="Proteomes" id="UP000681720">
    <property type="component" value="Unassembled WGS sequence"/>
</dbReference>
<evidence type="ECO:0000313" key="3">
    <source>
        <dbReference type="EMBL" id="CAF5229117.1"/>
    </source>
</evidence>
<name>A0A8S3GQ38_9BILA</name>
<dbReference type="EMBL" id="CAJOBJ010386123">
    <property type="protein sequence ID" value="CAF5229049.1"/>
    <property type="molecule type" value="Genomic_DNA"/>
</dbReference>
<dbReference type="GO" id="GO:0005634">
    <property type="term" value="C:nucleus"/>
    <property type="evidence" value="ECO:0007669"/>
    <property type="project" value="TreeGrafter"/>
</dbReference>
<dbReference type="PANTHER" id="PTHR46276:SF1">
    <property type="entry name" value="E3 UBIQUITIN-PROTEIN LIGASE UBR5"/>
    <property type="match status" value="1"/>
</dbReference>